<reference evidence="5" key="1">
    <citation type="submission" date="2022-11" db="UniProtKB">
        <authorList>
            <consortium name="WormBaseParasite"/>
        </authorList>
    </citation>
    <scope>IDENTIFICATION</scope>
</reference>
<dbReference type="PANTHER" id="PTHR30612">
    <property type="entry name" value="SECA INNER MEMBRANE COMPONENT OF SEC PROTEIN SECRETION SYSTEM"/>
    <property type="match status" value="1"/>
</dbReference>
<dbReference type="GO" id="GO:0006886">
    <property type="term" value="P:intracellular protein transport"/>
    <property type="evidence" value="ECO:0007669"/>
    <property type="project" value="InterPro"/>
</dbReference>
<dbReference type="PRINTS" id="PR00906">
    <property type="entry name" value="SECA"/>
</dbReference>
<accession>A0A914PAK7</accession>
<keyword evidence="2" id="KW-0811">Translocation</keyword>
<dbReference type="InterPro" id="IPR027417">
    <property type="entry name" value="P-loop_NTPase"/>
</dbReference>
<dbReference type="Gene3D" id="3.90.1440.10">
    <property type="entry name" value="SecA, preprotein cross-linking domain"/>
    <property type="match status" value="1"/>
</dbReference>
<name>A0A914PAK7_9BILA</name>
<dbReference type="GO" id="GO:0017038">
    <property type="term" value="P:protein import"/>
    <property type="evidence" value="ECO:0007669"/>
    <property type="project" value="InterPro"/>
</dbReference>
<dbReference type="GO" id="GO:0016020">
    <property type="term" value="C:membrane"/>
    <property type="evidence" value="ECO:0007669"/>
    <property type="project" value="InterPro"/>
</dbReference>
<dbReference type="AlphaFoldDB" id="A0A914PAK7"/>
<evidence type="ECO:0000313" key="5">
    <source>
        <dbReference type="WBParaSite" id="PDA_v2.g15111.t1"/>
    </source>
</evidence>
<proteinExistence type="predicted"/>
<sequence>MPYRIAKELLGLYPGKEIKPGSVTERSFEDVKLLCEKMNKINFGIEEDEKVQCQKINGSHFEVEETLKLFSSIDISTYETYIEEKADIIAFEKLSIDSCIEHIEAGINMCGIGIDKHVFYIEIVNKVLFKTQNMKLRPTQKIAVLFTLKSYKSSCSSANDDNAKSGILQQIATSEGKTLIIAVVSIISVLEKHKVNIVTSSPVLAKRDAHDQTSEKLFKTFGIKVDHICYDSAKTRTEVYKTCHVVYGDLTNYQRDYLTDTYNSTHVASQRERDIIISDEVDALLLDNGINTLYLSHNIADFEMLHSLIIHIWDLVNCHIKNGGACKTESFYQKLRASIFPVFPSKDLPAILEITENEAKSFKNILLQNKIIDNDDLILITRKDMLQQKFKSIQKNYSENETSVFTHFIHKYDKIMGGIYGDLPEHLKPYVKMHLKEFITNAEIAFRMEPDVEYQVAVPKITTLKERVEPQIIIIDRDSGIHLQKTHWHKGLHQFLQLKHGLRLTALSTKAVFISNITFLNKFPTIYGFSGTLGSETEKQELYKFYKLKSVIIPSSNVKEFYEERAIITKTEFSQYKEIFDTVQEKMAKGRSVLIIADSVKQVDLISFNIKKLAENNLSENERKCFTL</sequence>
<dbReference type="GO" id="GO:0006605">
    <property type="term" value="P:protein targeting"/>
    <property type="evidence" value="ECO:0007669"/>
    <property type="project" value="InterPro"/>
</dbReference>
<dbReference type="InterPro" id="IPR011115">
    <property type="entry name" value="SecA_DEAD"/>
</dbReference>
<dbReference type="Gene3D" id="3.40.50.300">
    <property type="entry name" value="P-loop containing nucleotide triphosphate hydrolases"/>
    <property type="match status" value="1"/>
</dbReference>
<keyword evidence="1" id="KW-0813">Transport</keyword>
<keyword evidence="4" id="KW-1185">Reference proteome</keyword>
<organism evidence="4 5">
    <name type="scientific">Panagrolaimus davidi</name>
    <dbReference type="NCBI Taxonomy" id="227884"/>
    <lineage>
        <taxon>Eukaryota</taxon>
        <taxon>Metazoa</taxon>
        <taxon>Ecdysozoa</taxon>
        <taxon>Nematoda</taxon>
        <taxon>Chromadorea</taxon>
        <taxon>Rhabditida</taxon>
        <taxon>Tylenchina</taxon>
        <taxon>Panagrolaimomorpha</taxon>
        <taxon>Panagrolaimoidea</taxon>
        <taxon>Panagrolaimidae</taxon>
        <taxon>Panagrolaimus</taxon>
    </lineage>
</organism>
<dbReference type="PROSITE" id="PS51196">
    <property type="entry name" value="SECA_MOTOR_DEAD"/>
    <property type="match status" value="1"/>
</dbReference>
<evidence type="ECO:0000313" key="4">
    <source>
        <dbReference type="Proteomes" id="UP000887578"/>
    </source>
</evidence>
<dbReference type="GO" id="GO:0005524">
    <property type="term" value="F:ATP binding"/>
    <property type="evidence" value="ECO:0007669"/>
    <property type="project" value="InterPro"/>
</dbReference>
<protein>
    <submittedName>
        <fullName evidence="5">Chloroplast protein-transporting ATPase</fullName>
    </submittedName>
</protein>
<feature type="domain" description="SecA family profile" evidence="3">
    <location>
        <begin position="63"/>
        <end position="628"/>
    </location>
</feature>
<dbReference type="Proteomes" id="UP000887578">
    <property type="component" value="Unplaced"/>
</dbReference>
<dbReference type="SUPFAM" id="SSF52540">
    <property type="entry name" value="P-loop containing nucleoside triphosphate hydrolases"/>
    <property type="match status" value="1"/>
</dbReference>
<evidence type="ECO:0000256" key="1">
    <source>
        <dbReference type="ARBA" id="ARBA00022927"/>
    </source>
</evidence>
<dbReference type="PANTHER" id="PTHR30612:SF0">
    <property type="entry name" value="CHLOROPLAST PROTEIN-TRANSPORTING ATPASE"/>
    <property type="match status" value="1"/>
</dbReference>
<evidence type="ECO:0000259" key="3">
    <source>
        <dbReference type="PROSITE" id="PS51196"/>
    </source>
</evidence>
<dbReference type="InterPro" id="IPR014018">
    <property type="entry name" value="SecA_motor_DEAD"/>
</dbReference>
<evidence type="ECO:0000256" key="2">
    <source>
        <dbReference type="ARBA" id="ARBA00023010"/>
    </source>
</evidence>
<dbReference type="Pfam" id="PF07517">
    <property type="entry name" value="SecA_DEAD"/>
    <property type="match status" value="1"/>
</dbReference>
<dbReference type="InterPro" id="IPR000185">
    <property type="entry name" value="SecA"/>
</dbReference>
<dbReference type="WBParaSite" id="PDA_v2.g15111.t1">
    <property type="protein sequence ID" value="PDA_v2.g15111.t1"/>
    <property type="gene ID" value="PDA_v2.g15111"/>
</dbReference>
<keyword evidence="1" id="KW-0653">Protein transport</keyword>